<dbReference type="AlphaFoldDB" id="A0A8J6NST0"/>
<name>A0A8J6NST0_9BACT</name>
<gene>
    <name evidence="1" type="ORF">H8D96_10540</name>
</gene>
<reference evidence="1 2" key="1">
    <citation type="submission" date="2020-08" db="EMBL/GenBank/DDBJ databases">
        <title>Bridging the membrane lipid divide: bacteria of the FCB group superphylum have the potential to synthesize archaeal ether lipids.</title>
        <authorList>
            <person name="Villanueva L."/>
            <person name="Von Meijenfeldt F.A.B."/>
            <person name="Westbye A.B."/>
            <person name="Yadav S."/>
            <person name="Hopmans E.C."/>
            <person name="Dutilh B.E."/>
            <person name="Sinninghe Damste J.S."/>
        </authorList>
    </citation>
    <scope>NUCLEOTIDE SEQUENCE [LARGE SCALE GENOMIC DNA]</scope>
    <source>
        <strain evidence="1">NIOZ-UU17</strain>
    </source>
</reference>
<protein>
    <submittedName>
        <fullName evidence="1">Uncharacterized protein</fullName>
    </submittedName>
</protein>
<proteinExistence type="predicted"/>
<evidence type="ECO:0000313" key="1">
    <source>
        <dbReference type="EMBL" id="MBC8432344.1"/>
    </source>
</evidence>
<sequence>MDTALAKERLRGRKCPYCGAVREDLVYGNVENDGKEVFQVIDCTLCEKQFTEVYSFRRVILTDYPGEDYRIDFSD</sequence>
<accession>A0A8J6NST0</accession>
<evidence type="ECO:0000313" key="2">
    <source>
        <dbReference type="Proteomes" id="UP000605201"/>
    </source>
</evidence>
<dbReference type="Proteomes" id="UP000605201">
    <property type="component" value="Unassembled WGS sequence"/>
</dbReference>
<dbReference type="EMBL" id="JACNIG010000218">
    <property type="protein sequence ID" value="MBC8432344.1"/>
    <property type="molecule type" value="Genomic_DNA"/>
</dbReference>
<organism evidence="1 2">
    <name type="scientific">Candidatus Desulfatibia vada</name>
    <dbReference type="NCBI Taxonomy" id="2841696"/>
    <lineage>
        <taxon>Bacteria</taxon>
        <taxon>Pseudomonadati</taxon>
        <taxon>Thermodesulfobacteriota</taxon>
        <taxon>Desulfobacteria</taxon>
        <taxon>Desulfobacterales</taxon>
        <taxon>Desulfobacterales incertae sedis</taxon>
        <taxon>Candidatus Desulfatibia</taxon>
    </lineage>
</organism>
<comment type="caution">
    <text evidence="1">The sequence shown here is derived from an EMBL/GenBank/DDBJ whole genome shotgun (WGS) entry which is preliminary data.</text>
</comment>